<comment type="caution">
    <text evidence="1">The sequence shown here is derived from an EMBL/GenBank/DDBJ whole genome shotgun (WGS) entry which is preliminary data.</text>
</comment>
<keyword evidence="2" id="KW-1185">Reference proteome</keyword>
<sequence length="191" mass="19909">MLEVHEVRPTCSDGPVALVLPGRGYTAQAPLLYWTASALAAGGWRTYAVEWHPTADALDQGPRAFVEAAVAEARASLPADPSLIVGKSLGSFALPHAVATGTAGVWLTPILTDDEIAAALRDAPDTHLAIGGTADAPWRPERVDGTSAALVSVDGADHGLGVGDWRASMQHHAEVVERIVAHAARIRDSFG</sequence>
<dbReference type="SUPFAM" id="SSF53474">
    <property type="entry name" value="alpha/beta-Hydrolases"/>
    <property type="match status" value="1"/>
</dbReference>
<protein>
    <recommendedName>
        <fullName evidence="3">Alpha/beta hydrolase</fullName>
    </recommendedName>
</protein>
<organism evidence="1 2">
    <name type="scientific">Agromyces rhizosphaerae</name>
    <dbReference type="NCBI Taxonomy" id="88374"/>
    <lineage>
        <taxon>Bacteria</taxon>
        <taxon>Bacillati</taxon>
        <taxon>Actinomycetota</taxon>
        <taxon>Actinomycetes</taxon>
        <taxon>Micrococcales</taxon>
        <taxon>Microbacteriaceae</taxon>
        <taxon>Agromyces</taxon>
    </lineage>
</organism>
<dbReference type="AlphaFoldDB" id="A0A9W6FQB9"/>
<dbReference type="Proteomes" id="UP001144396">
    <property type="component" value="Unassembled WGS sequence"/>
</dbReference>
<evidence type="ECO:0000313" key="2">
    <source>
        <dbReference type="Proteomes" id="UP001144396"/>
    </source>
</evidence>
<evidence type="ECO:0000313" key="1">
    <source>
        <dbReference type="EMBL" id="GLI28365.1"/>
    </source>
</evidence>
<dbReference type="EMBL" id="BSDP01000001">
    <property type="protein sequence ID" value="GLI28365.1"/>
    <property type="molecule type" value="Genomic_DNA"/>
</dbReference>
<accession>A0A9W6FQB9</accession>
<dbReference type="Gene3D" id="3.40.50.1820">
    <property type="entry name" value="alpha/beta hydrolase"/>
    <property type="match status" value="1"/>
</dbReference>
<gene>
    <name evidence="1" type="ORF">ARHIZOSPH14_26070</name>
</gene>
<dbReference type="InterPro" id="IPR029058">
    <property type="entry name" value="AB_hydrolase_fold"/>
</dbReference>
<name>A0A9W6FQB9_9MICO</name>
<dbReference type="RefSeq" id="WP_281885677.1">
    <property type="nucleotide sequence ID" value="NZ_BSDP01000001.1"/>
</dbReference>
<evidence type="ECO:0008006" key="3">
    <source>
        <dbReference type="Google" id="ProtNLM"/>
    </source>
</evidence>
<reference evidence="1" key="1">
    <citation type="submission" date="2022-12" db="EMBL/GenBank/DDBJ databases">
        <title>Reference genome sequencing for broad-spectrum identification of bacterial and archaeal isolates by mass spectrometry.</title>
        <authorList>
            <person name="Sekiguchi Y."/>
            <person name="Tourlousse D.M."/>
        </authorList>
    </citation>
    <scope>NUCLEOTIDE SEQUENCE</scope>
    <source>
        <strain evidence="1">14</strain>
    </source>
</reference>
<proteinExistence type="predicted"/>